<dbReference type="FunFam" id="1.25.40.10:FF:000090">
    <property type="entry name" value="Pentatricopeptide repeat-containing protein, chloroplastic"/>
    <property type="match status" value="1"/>
</dbReference>
<feature type="repeat" description="PPR" evidence="2">
    <location>
        <begin position="378"/>
        <end position="412"/>
    </location>
</feature>
<feature type="repeat" description="PPR" evidence="2">
    <location>
        <begin position="277"/>
        <end position="311"/>
    </location>
</feature>
<dbReference type="GO" id="GO:0003729">
    <property type="term" value="F:mRNA binding"/>
    <property type="evidence" value="ECO:0007669"/>
    <property type="project" value="UniProtKB-ARBA"/>
</dbReference>
<dbReference type="PANTHER" id="PTHR47926">
    <property type="entry name" value="PENTATRICOPEPTIDE REPEAT-CONTAINING PROTEIN"/>
    <property type="match status" value="1"/>
</dbReference>
<evidence type="ECO:0000256" key="2">
    <source>
        <dbReference type="PROSITE-ProRule" id="PRU00708"/>
    </source>
</evidence>
<feature type="repeat" description="PPR" evidence="2">
    <location>
        <begin position="347"/>
        <end position="377"/>
    </location>
</feature>
<dbReference type="InterPro" id="IPR046960">
    <property type="entry name" value="PPR_At4g14850-like_plant"/>
</dbReference>
<dbReference type="GO" id="GO:0016787">
    <property type="term" value="F:hydrolase activity"/>
    <property type="evidence" value="ECO:0007669"/>
    <property type="project" value="UniProtKB-KW"/>
</dbReference>
<keyword evidence="4" id="KW-1185">Reference proteome</keyword>
<dbReference type="Proteomes" id="UP000236161">
    <property type="component" value="Unassembled WGS sequence"/>
</dbReference>
<evidence type="ECO:0000256" key="1">
    <source>
        <dbReference type="ARBA" id="ARBA00022737"/>
    </source>
</evidence>
<keyword evidence="3" id="KW-0378">Hydrolase</keyword>
<dbReference type="InterPro" id="IPR011990">
    <property type="entry name" value="TPR-like_helical_dom_sf"/>
</dbReference>
<dbReference type="InterPro" id="IPR046848">
    <property type="entry name" value="E_motif"/>
</dbReference>
<evidence type="ECO:0000313" key="4">
    <source>
        <dbReference type="Proteomes" id="UP000236161"/>
    </source>
</evidence>
<feature type="repeat" description="PPR" evidence="2">
    <location>
        <begin position="574"/>
        <end position="608"/>
    </location>
</feature>
<dbReference type="GO" id="GO:0003678">
    <property type="term" value="F:DNA helicase activity"/>
    <property type="evidence" value="ECO:0007669"/>
    <property type="project" value="UniProtKB-EC"/>
</dbReference>
<feature type="repeat" description="PPR" evidence="2">
    <location>
        <begin position="609"/>
        <end position="639"/>
    </location>
</feature>
<feature type="repeat" description="PPR" evidence="2">
    <location>
        <begin position="443"/>
        <end position="477"/>
    </location>
</feature>
<gene>
    <name evidence="3" type="primary">PCMP-H42</name>
    <name evidence="3" type="ORF">AXF42_Ash004288</name>
</gene>
<sequence length="759" mass="84600">MEAAFSVPSRSFIVSALKSSIDQKLLPVGQSLHSLAIKVGFLPEILLCNHLLNMYAKCESLQNAHKLFDEMPERNLISYSTLISSHSRSENPILALPFLSQLQNQGLIANQFVFSSAIVACSKLKSVICGEQIHAQAIVSGFGSDPFVNAALVDMNSKFGHLDSAISVFRQCQVRDPVLFNSMVSGYVSFGANFEALLLFLEARRFIDFKPTEFTFGSLIKACSNLNREVGLQVHCLILKSGFNINSYVGTSLVDMYGRFGHINSFEKASEDILSYDITLYNAMIGAYSRNNLDEFALDCFIELILEGFTPNECTLSSALKSCACLKLSGLGRIIHGIVKKSELGQDLVVNTALIDMYMKCGKVEESCRIFDIMHERNTISYNSMIFGLGQNGYFDKALNLFIKMNCQYINVDPATFVALINSCRGQEWVIYGNAIKHGFCADLMIRNALLCCLMRQGSSEEALDLFSKMKERDVVSWTAVISGFTQLDLHAIAIELFKAMCSTDIYPNSFTFSSILKACGNSGNLKQGKCIHGFCIKLGVTDEFSNSALLDMYAKCGVLEDSRMLFDELNSKEIVPWNTMITAYAQHGDGRRALELYDMMEEQNIHPNHVTFVSLLSACSHSGMFEDGIRIFELMVSKHRIVPLIEHYACMVYLFGRAGFLHRAKVFIENMPVEADASIWTVFLVACKLHGDFELAQVARNKLEGLQCEDNSTMVLVSNMLSEVGKWDEAEKARKKIGEWGMMKEPGVSWVQNSEAFA</sequence>
<dbReference type="Pfam" id="PF13041">
    <property type="entry name" value="PPR_2"/>
    <property type="match status" value="3"/>
</dbReference>
<feature type="repeat" description="PPR" evidence="2">
    <location>
        <begin position="44"/>
        <end position="78"/>
    </location>
</feature>
<dbReference type="FunFam" id="1.25.40.10:FF:000381">
    <property type="entry name" value="Pentatricopeptide repeat-containing protein"/>
    <property type="match status" value="1"/>
</dbReference>
<evidence type="ECO:0000313" key="3">
    <source>
        <dbReference type="EMBL" id="PKA49747.1"/>
    </source>
</evidence>
<dbReference type="NCBIfam" id="TIGR00756">
    <property type="entry name" value="PPR"/>
    <property type="match status" value="6"/>
</dbReference>
<dbReference type="FunFam" id="1.25.40.10:FF:000073">
    <property type="entry name" value="Pentatricopeptide repeat-containing protein chloroplastic"/>
    <property type="match status" value="1"/>
</dbReference>
<dbReference type="AlphaFoldDB" id="A0A2I0A2J4"/>
<dbReference type="Gene3D" id="1.25.40.10">
    <property type="entry name" value="Tetratricopeptide repeat domain"/>
    <property type="match status" value="6"/>
</dbReference>
<dbReference type="STRING" id="1088818.A0A2I0A2J4"/>
<dbReference type="InterPro" id="IPR002885">
    <property type="entry name" value="PPR_rpt"/>
</dbReference>
<reference evidence="3 4" key="1">
    <citation type="journal article" date="2017" name="Nature">
        <title>The Apostasia genome and the evolution of orchids.</title>
        <authorList>
            <person name="Zhang G.Q."/>
            <person name="Liu K.W."/>
            <person name="Li Z."/>
            <person name="Lohaus R."/>
            <person name="Hsiao Y.Y."/>
            <person name="Niu S.C."/>
            <person name="Wang J.Y."/>
            <person name="Lin Y.C."/>
            <person name="Xu Q."/>
            <person name="Chen L.J."/>
            <person name="Yoshida K."/>
            <person name="Fujiwara S."/>
            <person name="Wang Z.W."/>
            <person name="Zhang Y.Q."/>
            <person name="Mitsuda N."/>
            <person name="Wang M."/>
            <person name="Liu G.H."/>
            <person name="Pecoraro L."/>
            <person name="Huang H.X."/>
            <person name="Xiao X.J."/>
            <person name="Lin M."/>
            <person name="Wu X.Y."/>
            <person name="Wu W.L."/>
            <person name="Chen Y.Y."/>
            <person name="Chang S.B."/>
            <person name="Sakamoto S."/>
            <person name="Ohme-Takagi M."/>
            <person name="Yagi M."/>
            <person name="Zeng S.J."/>
            <person name="Shen C.Y."/>
            <person name="Yeh C.M."/>
            <person name="Luo Y.B."/>
            <person name="Tsai W.C."/>
            <person name="Van de Peer Y."/>
            <person name="Liu Z.J."/>
        </authorList>
    </citation>
    <scope>NUCLEOTIDE SEQUENCE [LARGE SCALE GENOMIC DNA]</scope>
    <source>
        <strain evidence="4">cv. Shenzhen</strain>
        <tissue evidence="3">Stem</tissue>
    </source>
</reference>
<dbReference type="PANTHER" id="PTHR47926:SF342">
    <property type="entry name" value="TETRATRICOPEPTIDE-LIKE HELICAL DOMAIN-CONTAINING PROTEIN-RELATED"/>
    <property type="match status" value="1"/>
</dbReference>
<dbReference type="Pfam" id="PF01535">
    <property type="entry name" value="PPR"/>
    <property type="match status" value="4"/>
</dbReference>
<dbReference type="EC" id="3.6.4.12" evidence="3"/>
<dbReference type="GO" id="GO:0009451">
    <property type="term" value="P:RNA modification"/>
    <property type="evidence" value="ECO:0007669"/>
    <property type="project" value="InterPro"/>
</dbReference>
<accession>A0A2I0A2J4</accession>
<dbReference type="PROSITE" id="PS51375">
    <property type="entry name" value="PPR"/>
    <property type="match status" value="7"/>
</dbReference>
<dbReference type="OrthoDB" id="185373at2759"/>
<dbReference type="EMBL" id="KZ452037">
    <property type="protein sequence ID" value="PKA49747.1"/>
    <property type="molecule type" value="Genomic_DNA"/>
</dbReference>
<proteinExistence type="predicted"/>
<dbReference type="Pfam" id="PF20431">
    <property type="entry name" value="E_motif"/>
    <property type="match status" value="1"/>
</dbReference>
<organism evidence="3 4">
    <name type="scientific">Apostasia shenzhenica</name>
    <dbReference type="NCBI Taxonomy" id="1088818"/>
    <lineage>
        <taxon>Eukaryota</taxon>
        <taxon>Viridiplantae</taxon>
        <taxon>Streptophyta</taxon>
        <taxon>Embryophyta</taxon>
        <taxon>Tracheophyta</taxon>
        <taxon>Spermatophyta</taxon>
        <taxon>Magnoliopsida</taxon>
        <taxon>Liliopsida</taxon>
        <taxon>Asparagales</taxon>
        <taxon>Orchidaceae</taxon>
        <taxon>Apostasioideae</taxon>
        <taxon>Apostasia</taxon>
    </lineage>
</organism>
<name>A0A2I0A2J4_9ASPA</name>
<protein>
    <submittedName>
        <fullName evidence="3">Pentatricopeptide repeat-containing protein</fullName>
        <ecNumber evidence="3">3.6.4.12</ecNumber>
    </submittedName>
</protein>
<keyword evidence="1" id="KW-0677">Repeat</keyword>